<protein>
    <submittedName>
        <fullName evidence="2">Uncharacterized protein</fullName>
    </submittedName>
</protein>
<gene>
    <name evidence="2" type="ORF">ZEAMMB73_Zm00001d025457</name>
</gene>
<reference evidence="2" key="1">
    <citation type="submission" date="2015-12" db="EMBL/GenBank/DDBJ databases">
        <title>Update maize B73 reference genome by single molecule sequencing technologies.</title>
        <authorList>
            <consortium name="Maize Genome Sequencing Project"/>
            <person name="Ware D."/>
        </authorList>
    </citation>
    <scope>NUCLEOTIDE SEQUENCE</scope>
    <source>
        <tissue evidence="2">Seedling</tissue>
    </source>
</reference>
<dbReference type="AlphaFoldDB" id="A0A1D6J780"/>
<evidence type="ECO:0000313" key="2">
    <source>
        <dbReference type="EMBL" id="AQK43778.1"/>
    </source>
</evidence>
<accession>A0A1D6J780</accession>
<proteinExistence type="predicted"/>
<sequence>MASSLAQRRHAVVCGRGHSNRVRTARGVAAGPRAARRMAMKGHPSPRYVQSAATTPTGHDTTARSRRPPPRTLPPRSTESLQSRRRWDCSLDPRSPGSPRSTASAPRSPWKTRTGLRPRSVLSMEASAPRSTTFGRWCPAPSSTPSSTRATAIPSSTSPSSATCPGPGTGSERITVHRRASARARAAARRCLSAVTATAKACSA</sequence>
<dbReference type="EMBL" id="CM000786">
    <property type="protein sequence ID" value="AQK43778.1"/>
    <property type="molecule type" value="Genomic_DNA"/>
</dbReference>
<name>A0A1D6J780_MAIZE</name>
<feature type="compositionally biased region" description="Low complexity" evidence="1">
    <location>
        <begin position="93"/>
        <end position="109"/>
    </location>
</feature>
<feature type="compositionally biased region" description="Low complexity" evidence="1">
    <location>
        <begin position="139"/>
        <end position="166"/>
    </location>
</feature>
<evidence type="ECO:0000256" key="1">
    <source>
        <dbReference type="SAM" id="MobiDB-lite"/>
    </source>
</evidence>
<organism evidence="2">
    <name type="scientific">Zea mays</name>
    <name type="common">Maize</name>
    <dbReference type="NCBI Taxonomy" id="4577"/>
    <lineage>
        <taxon>Eukaryota</taxon>
        <taxon>Viridiplantae</taxon>
        <taxon>Streptophyta</taxon>
        <taxon>Embryophyta</taxon>
        <taxon>Tracheophyta</taxon>
        <taxon>Spermatophyta</taxon>
        <taxon>Magnoliopsida</taxon>
        <taxon>Liliopsida</taxon>
        <taxon>Poales</taxon>
        <taxon>Poaceae</taxon>
        <taxon>PACMAD clade</taxon>
        <taxon>Panicoideae</taxon>
        <taxon>Andropogonodae</taxon>
        <taxon>Andropogoneae</taxon>
        <taxon>Tripsacinae</taxon>
        <taxon>Zea</taxon>
    </lineage>
</organism>
<feature type="compositionally biased region" description="Polar residues" evidence="1">
    <location>
        <begin position="51"/>
        <end position="60"/>
    </location>
</feature>
<feature type="region of interest" description="Disordered" evidence="1">
    <location>
        <begin position="1"/>
        <end position="175"/>
    </location>
</feature>